<name>A0A225VCA4_9STRA</name>
<gene>
    <name evidence="1" type="ORF">PHMEG_00025181</name>
</gene>
<evidence type="ECO:0008006" key="3">
    <source>
        <dbReference type="Google" id="ProtNLM"/>
    </source>
</evidence>
<evidence type="ECO:0000313" key="2">
    <source>
        <dbReference type="Proteomes" id="UP000198211"/>
    </source>
</evidence>
<sequence length="340" mass="39101">MQRAKANKRRNRHRQKVKDEWQTLRMQNAQLSEQLAAMKRARLDTGESVAQLKWQAIASKELEARRQAEAQQLSVRTAIDGRAAEIAKFQEFMNEHEQTSAVESGEEHEWMPDDFKLYKNFMMEIRAAYKRTDGVLNDCGLAETIPSCTSFYKPIRRKDELRNINYFESTSAFSLPCPYPKAANAMFESMRQVHRQNPHRRLFETAENLSNTIAVKLGTIYHYEGGNPVPLSLILVMQRFVEPGRTVLIWRGLIQGYGDFTGTFLDSTGWCVLRPTSSAGVDSTDVRTCIHLMPTQIPSQKQLERNERLADPQEFADVTVRSSQRDKLELARVMQQLLLD</sequence>
<dbReference type="OrthoDB" id="113382at2759"/>
<proteinExistence type="predicted"/>
<accession>A0A225VCA4</accession>
<evidence type="ECO:0000313" key="1">
    <source>
        <dbReference type="EMBL" id="OWZ03141.1"/>
    </source>
</evidence>
<comment type="caution">
    <text evidence="1">The sequence shown here is derived from an EMBL/GenBank/DDBJ whole genome shotgun (WGS) entry which is preliminary data.</text>
</comment>
<dbReference type="Proteomes" id="UP000198211">
    <property type="component" value="Unassembled WGS sequence"/>
</dbReference>
<keyword evidence="2" id="KW-1185">Reference proteome</keyword>
<dbReference type="EMBL" id="NBNE01005700">
    <property type="protein sequence ID" value="OWZ03141.1"/>
    <property type="molecule type" value="Genomic_DNA"/>
</dbReference>
<protein>
    <recommendedName>
        <fullName evidence="3">M96 mating-specific protein</fullName>
    </recommendedName>
</protein>
<reference evidence="2" key="1">
    <citation type="submission" date="2017-03" db="EMBL/GenBank/DDBJ databases">
        <title>Phytopthora megakarya and P. palmivora, two closely related causual agents of cacao black pod achieved similar genome size and gene model numbers by different mechanisms.</title>
        <authorList>
            <person name="Ali S."/>
            <person name="Shao J."/>
            <person name="Larry D.J."/>
            <person name="Kronmiller B."/>
            <person name="Shen D."/>
            <person name="Strem M.D."/>
            <person name="Melnick R.L."/>
            <person name="Guiltinan M.J."/>
            <person name="Tyler B.M."/>
            <person name="Meinhardt L.W."/>
            <person name="Bailey B.A."/>
        </authorList>
    </citation>
    <scope>NUCLEOTIDE SEQUENCE [LARGE SCALE GENOMIC DNA]</scope>
    <source>
        <strain evidence="2">zdho120</strain>
    </source>
</reference>
<dbReference type="AlphaFoldDB" id="A0A225VCA4"/>
<organism evidence="1 2">
    <name type="scientific">Phytophthora megakarya</name>
    <dbReference type="NCBI Taxonomy" id="4795"/>
    <lineage>
        <taxon>Eukaryota</taxon>
        <taxon>Sar</taxon>
        <taxon>Stramenopiles</taxon>
        <taxon>Oomycota</taxon>
        <taxon>Peronosporomycetes</taxon>
        <taxon>Peronosporales</taxon>
        <taxon>Peronosporaceae</taxon>
        <taxon>Phytophthora</taxon>
    </lineage>
</organism>